<feature type="region of interest" description="Disordered" evidence="1">
    <location>
        <begin position="156"/>
        <end position="183"/>
    </location>
</feature>
<dbReference type="EMBL" id="PDNB01000312">
    <property type="protein sequence ID" value="PGG95790.1"/>
    <property type="molecule type" value="Genomic_DNA"/>
</dbReference>
<dbReference type="GO" id="GO:0005739">
    <property type="term" value="C:mitochondrion"/>
    <property type="evidence" value="ECO:0007669"/>
    <property type="project" value="TreeGrafter"/>
</dbReference>
<organism evidence="3 4">
    <name type="scientific">Helicocarpus griseus UAMH5409</name>
    <dbReference type="NCBI Taxonomy" id="1447875"/>
    <lineage>
        <taxon>Eukaryota</taxon>
        <taxon>Fungi</taxon>
        <taxon>Dikarya</taxon>
        <taxon>Ascomycota</taxon>
        <taxon>Pezizomycotina</taxon>
        <taxon>Eurotiomycetes</taxon>
        <taxon>Eurotiomycetidae</taxon>
        <taxon>Onygenales</taxon>
        <taxon>Ajellomycetaceae</taxon>
        <taxon>Helicocarpus</taxon>
    </lineage>
</organism>
<dbReference type="OrthoDB" id="426386at2759"/>
<dbReference type="Pfam" id="PF06916">
    <property type="entry name" value="FAM210A-B_dom"/>
    <property type="match status" value="1"/>
</dbReference>
<dbReference type="PANTHER" id="PTHR21377">
    <property type="entry name" value="PROTEIN FAM210B, MITOCHONDRIAL"/>
    <property type="match status" value="1"/>
</dbReference>
<dbReference type="AlphaFoldDB" id="A0A2B7WH42"/>
<dbReference type="InterPro" id="IPR045866">
    <property type="entry name" value="FAM210A/B-like"/>
</dbReference>
<sequence>MSPSSRLFSQGAFTRLSTPIFNFQFLPSQTVGKQAFSIAKTPYARSLHLYANSTRPRLSNNIRNHAIRPKFQSRNPRRLKSSESSESSSSSNLSFSQRMKKLSREYGWSALGVYLALSALDFPFCFAAVRLLGVDRIGHYEHVLVEGAKNILGTVLPTGTQEPSGGAGETQVPEGEPVGSSDMAMAAGGAEASEPYDHGVKEAEARNAGPEASLWTQLALAYAIHKSFIFLRVPLTAAVTPKVVKILRRWGWDIGKRKLKST</sequence>
<reference evidence="3 4" key="1">
    <citation type="submission" date="2017-10" db="EMBL/GenBank/DDBJ databases">
        <title>Comparative genomics in systemic dimorphic fungi from Ajellomycetaceae.</title>
        <authorList>
            <person name="Munoz J.F."/>
            <person name="Mcewen J.G."/>
            <person name="Clay O.K."/>
            <person name="Cuomo C.A."/>
        </authorList>
    </citation>
    <scope>NUCLEOTIDE SEQUENCE [LARGE SCALE GENOMIC DNA]</scope>
    <source>
        <strain evidence="3 4">UAMH5409</strain>
    </source>
</reference>
<keyword evidence="4" id="KW-1185">Reference proteome</keyword>
<evidence type="ECO:0000313" key="4">
    <source>
        <dbReference type="Proteomes" id="UP000223968"/>
    </source>
</evidence>
<dbReference type="Proteomes" id="UP000223968">
    <property type="component" value="Unassembled WGS sequence"/>
</dbReference>
<proteinExistence type="predicted"/>
<dbReference type="PANTHER" id="PTHR21377:SF0">
    <property type="entry name" value="PROTEIN FAM210B, MITOCHONDRIAL"/>
    <property type="match status" value="1"/>
</dbReference>
<name>A0A2B7WH42_9EURO</name>
<accession>A0A2B7WH42</accession>
<feature type="domain" description="DUF1279" evidence="2">
    <location>
        <begin position="97"/>
        <end position="241"/>
    </location>
</feature>
<evidence type="ECO:0000259" key="2">
    <source>
        <dbReference type="Pfam" id="PF06916"/>
    </source>
</evidence>
<dbReference type="InterPro" id="IPR009688">
    <property type="entry name" value="FAM210A/B-like_dom"/>
</dbReference>
<comment type="caution">
    <text evidence="3">The sequence shown here is derived from an EMBL/GenBank/DDBJ whole genome shotgun (WGS) entry which is preliminary data.</text>
</comment>
<evidence type="ECO:0000256" key="1">
    <source>
        <dbReference type="SAM" id="MobiDB-lite"/>
    </source>
</evidence>
<dbReference type="STRING" id="1447875.A0A2B7WH42"/>
<protein>
    <recommendedName>
        <fullName evidence="2">DUF1279 domain-containing protein</fullName>
    </recommendedName>
</protein>
<feature type="region of interest" description="Disordered" evidence="1">
    <location>
        <begin position="61"/>
        <end position="94"/>
    </location>
</feature>
<gene>
    <name evidence="3" type="ORF">AJ79_09876</name>
</gene>
<evidence type="ECO:0000313" key="3">
    <source>
        <dbReference type="EMBL" id="PGG95790.1"/>
    </source>
</evidence>
<feature type="compositionally biased region" description="Low complexity" evidence="1">
    <location>
        <begin position="82"/>
        <end position="91"/>
    </location>
</feature>